<protein>
    <submittedName>
        <fullName evidence="6">FAD-dependent oxidoreductase</fullName>
    </submittedName>
</protein>
<dbReference type="InterPro" id="IPR036188">
    <property type="entry name" value="FAD/NAD-bd_sf"/>
</dbReference>
<dbReference type="Pfam" id="PF00890">
    <property type="entry name" value="FAD_binding_2"/>
    <property type="match status" value="1"/>
</dbReference>
<comment type="caution">
    <text evidence="6">The sequence shown here is derived from an EMBL/GenBank/DDBJ whole genome shotgun (WGS) entry which is preliminary data.</text>
</comment>
<keyword evidence="3" id="KW-0274">FAD</keyword>
<dbReference type="RefSeq" id="WP_272463397.1">
    <property type="nucleotide sequence ID" value="NZ_JAPFQL010000087.1"/>
</dbReference>
<name>A0ABT5GKS3_9MICO</name>
<feature type="domain" description="FAD-dependent oxidoreductase 2 FAD-binding" evidence="5">
    <location>
        <begin position="20"/>
        <end position="470"/>
    </location>
</feature>
<dbReference type="InterPro" id="IPR050315">
    <property type="entry name" value="FAD-oxidoreductase_2"/>
</dbReference>
<dbReference type="InterPro" id="IPR003953">
    <property type="entry name" value="FAD-dep_OxRdtase_2_FAD-bd"/>
</dbReference>
<evidence type="ECO:0000313" key="6">
    <source>
        <dbReference type="EMBL" id="MDC5698833.1"/>
    </source>
</evidence>
<evidence type="ECO:0000259" key="5">
    <source>
        <dbReference type="Pfam" id="PF00890"/>
    </source>
</evidence>
<accession>A0ABT5GKS3</accession>
<evidence type="ECO:0000256" key="2">
    <source>
        <dbReference type="ARBA" id="ARBA00022630"/>
    </source>
</evidence>
<reference evidence="6 7" key="1">
    <citation type="submission" date="2022-11" db="EMBL/GenBank/DDBJ databases">
        <title>Anaerobic phenanthrene biodegradation by a DNRA strain PheN6.</title>
        <authorList>
            <person name="Zhang Z."/>
        </authorList>
    </citation>
    <scope>NUCLEOTIDE SEQUENCE [LARGE SCALE GENOMIC DNA]</scope>
    <source>
        <strain evidence="6 7">PheN6</strain>
    </source>
</reference>
<dbReference type="EMBL" id="JAPFQL010000087">
    <property type="protein sequence ID" value="MDC5698833.1"/>
    <property type="molecule type" value="Genomic_DNA"/>
</dbReference>
<dbReference type="Proteomes" id="UP001150259">
    <property type="component" value="Unassembled WGS sequence"/>
</dbReference>
<dbReference type="Gene3D" id="3.50.50.60">
    <property type="entry name" value="FAD/NAD(P)-binding domain"/>
    <property type="match status" value="1"/>
</dbReference>
<evidence type="ECO:0000256" key="4">
    <source>
        <dbReference type="ARBA" id="ARBA00023002"/>
    </source>
</evidence>
<proteinExistence type="predicted"/>
<evidence type="ECO:0000313" key="7">
    <source>
        <dbReference type="Proteomes" id="UP001150259"/>
    </source>
</evidence>
<dbReference type="SUPFAM" id="SSF56425">
    <property type="entry name" value="Succinate dehydrogenase/fumarate reductase flavoprotein, catalytic domain"/>
    <property type="match status" value="1"/>
</dbReference>
<dbReference type="Gene3D" id="3.90.700.10">
    <property type="entry name" value="Succinate dehydrogenase/fumarate reductase flavoprotein, catalytic domain"/>
    <property type="match status" value="1"/>
</dbReference>
<evidence type="ECO:0000256" key="1">
    <source>
        <dbReference type="ARBA" id="ARBA00001974"/>
    </source>
</evidence>
<sequence>MTATTQIASSAVPGSEMEYDVIVVGGGIAGLSAALSATENGARVALLERATEAETGGNTRYTEAYLRMKTLDEVSDGLADTLVDDFMGHPDPGITADSGLDWGRRNPLLRAHQVVDLDYVATFEDNAGPTLRWLEGHGISFGQLPTLFLTVSTTRMAPVGGGLALVETLGAKARSLGVAFHFQTTARTLRVDDTGRVTGVEAVDADGARRVFTGTVILASGGYQGNAELMARYHGPLGMLARPVARGGNYNKGEGIEMAMAAGAATAGNFALFHAEPVDPRSPDPEAAIMAFTYGILVNVNGERFVDEARGPIDAWYERTTRDIQAQPRGIAWMILDAAGQAIPNLKTAIRSEESPVRASTIAELAAKIEVDPVTLEATVAAYNAACSDGEWDPTRPDGLATDGVTPPKSNWAKPIASGPFIAYPIMCANVFTFGGLKVDAGSRVIDRDGRAITGLYAAGEMTGLYYSNYTGSTSVLRGATFGKIAGAHAASLAARQPAVERS</sequence>
<keyword evidence="7" id="KW-1185">Reference proteome</keyword>
<evidence type="ECO:0000256" key="3">
    <source>
        <dbReference type="ARBA" id="ARBA00022827"/>
    </source>
</evidence>
<keyword evidence="2" id="KW-0285">Flavoprotein</keyword>
<dbReference type="PANTHER" id="PTHR43400">
    <property type="entry name" value="FUMARATE REDUCTASE"/>
    <property type="match status" value="1"/>
</dbReference>
<organism evidence="6 7">
    <name type="scientific">Intrasporangium calvum</name>
    <dbReference type="NCBI Taxonomy" id="53358"/>
    <lineage>
        <taxon>Bacteria</taxon>
        <taxon>Bacillati</taxon>
        <taxon>Actinomycetota</taxon>
        <taxon>Actinomycetes</taxon>
        <taxon>Micrococcales</taxon>
        <taxon>Intrasporangiaceae</taxon>
        <taxon>Intrasporangium</taxon>
    </lineage>
</organism>
<gene>
    <name evidence="6" type="ORF">OO014_16390</name>
</gene>
<dbReference type="PANTHER" id="PTHR43400:SF7">
    <property type="entry name" value="FAD-DEPENDENT OXIDOREDUCTASE 2 FAD BINDING DOMAIN-CONTAINING PROTEIN"/>
    <property type="match status" value="1"/>
</dbReference>
<keyword evidence="4" id="KW-0560">Oxidoreductase</keyword>
<dbReference type="InterPro" id="IPR027477">
    <property type="entry name" value="Succ_DH/fumarate_Rdtase_cat_sf"/>
</dbReference>
<dbReference type="SUPFAM" id="SSF51905">
    <property type="entry name" value="FAD/NAD(P)-binding domain"/>
    <property type="match status" value="1"/>
</dbReference>
<comment type="cofactor">
    <cofactor evidence="1">
        <name>FAD</name>
        <dbReference type="ChEBI" id="CHEBI:57692"/>
    </cofactor>
</comment>